<organism evidence="1 2">
    <name type="scientific">Mucilaginibacter psychrotolerans</name>
    <dbReference type="NCBI Taxonomy" id="1524096"/>
    <lineage>
        <taxon>Bacteria</taxon>
        <taxon>Pseudomonadati</taxon>
        <taxon>Bacteroidota</taxon>
        <taxon>Sphingobacteriia</taxon>
        <taxon>Sphingobacteriales</taxon>
        <taxon>Sphingobacteriaceae</taxon>
        <taxon>Mucilaginibacter</taxon>
    </lineage>
</organism>
<reference evidence="1 2" key="1">
    <citation type="journal article" date="2017" name="Int. J. Syst. Evol. Microbiol.">
        <title>Mucilaginibacterpsychrotolerans sp. nov., isolated from peatlands.</title>
        <authorList>
            <person name="Deng Y."/>
            <person name="Shen L."/>
            <person name="Xu B."/>
            <person name="Liu Y."/>
            <person name="Gu Z."/>
            <person name="Liu H."/>
            <person name="Zhou Y."/>
        </authorList>
    </citation>
    <scope>NUCLEOTIDE SEQUENCE [LARGE SCALE GENOMIC DNA]</scope>
    <source>
        <strain evidence="1 2">NH7-4</strain>
    </source>
</reference>
<name>A0A4Y8SNZ4_9SPHI</name>
<dbReference type="OrthoDB" id="2453136at2"/>
<dbReference type="Proteomes" id="UP000297540">
    <property type="component" value="Unassembled WGS sequence"/>
</dbReference>
<comment type="caution">
    <text evidence="1">The sequence shown here is derived from an EMBL/GenBank/DDBJ whole genome shotgun (WGS) entry which is preliminary data.</text>
</comment>
<dbReference type="AlphaFoldDB" id="A0A4Y8SNZ4"/>
<dbReference type="EMBL" id="SOZE01000001">
    <property type="protein sequence ID" value="TFF40793.1"/>
    <property type="molecule type" value="Genomic_DNA"/>
</dbReference>
<dbReference type="Pfam" id="PF22278">
    <property type="entry name" value="DUF6958"/>
    <property type="match status" value="1"/>
</dbReference>
<evidence type="ECO:0000313" key="2">
    <source>
        <dbReference type="Proteomes" id="UP000297540"/>
    </source>
</evidence>
<keyword evidence="2" id="KW-1185">Reference proteome</keyword>
<dbReference type="InterPro" id="IPR054233">
    <property type="entry name" value="DUF6958"/>
</dbReference>
<evidence type="ECO:0008006" key="3">
    <source>
        <dbReference type="Google" id="ProtNLM"/>
    </source>
</evidence>
<accession>A0A4Y8SNZ4</accession>
<sequence length="95" mass="10754">MKDTKIQTLHPDADKINKLISLEKYEVIRSAILDILQKGPLSHTDLMEAIHQHIHGHFSGNAQWYGETVKLDLEARNVIQRSKAKPPLYSLVSIG</sequence>
<gene>
    <name evidence="1" type="ORF">E2R66_01030</name>
</gene>
<evidence type="ECO:0000313" key="1">
    <source>
        <dbReference type="EMBL" id="TFF40793.1"/>
    </source>
</evidence>
<dbReference type="RefSeq" id="WP_133229720.1">
    <property type="nucleotide sequence ID" value="NZ_SOZE01000001.1"/>
</dbReference>
<proteinExistence type="predicted"/>
<protein>
    <recommendedName>
        <fullName evidence="3">HTH HARE-type domain-containing protein</fullName>
    </recommendedName>
</protein>